<evidence type="ECO:0000256" key="11">
    <source>
        <dbReference type="ARBA" id="ARBA00080928"/>
    </source>
</evidence>
<evidence type="ECO:0000256" key="10">
    <source>
        <dbReference type="ARBA" id="ARBA00077594"/>
    </source>
</evidence>
<keyword evidence="3 12" id="KW-0853">WD repeat</keyword>
<dbReference type="PROSITE" id="PS50082">
    <property type="entry name" value="WD_REPEATS_2"/>
    <property type="match status" value="1"/>
</dbReference>
<dbReference type="InterPro" id="IPR001680">
    <property type="entry name" value="WD40_rpt"/>
</dbReference>
<dbReference type="GO" id="GO:0000127">
    <property type="term" value="C:transcription factor TFIIIC complex"/>
    <property type="evidence" value="ECO:0007669"/>
    <property type="project" value="TreeGrafter"/>
</dbReference>
<dbReference type="Proteomes" id="UP000261540">
    <property type="component" value="Unplaced"/>
</dbReference>
<dbReference type="GeneTree" id="ENSGT00390000018632"/>
<dbReference type="KEGG" id="pki:111854009"/>
<comment type="subunit">
    <text evidence="8">Part of the TFIIIC subcomplex TFIIIC2, consisting of six subunits, GTF3C1, GTF3C2, GTF3C3, GTF3C4, GTF3C5 and GTF3C6.</text>
</comment>
<keyword evidence="15" id="KW-1185">Reference proteome</keyword>
<dbReference type="PANTHER" id="PTHR15052:SF2">
    <property type="entry name" value="GENERAL TRANSCRIPTION FACTOR 3C POLYPEPTIDE 2"/>
    <property type="match status" value="1"/>
</dbReference>
<dbReference type="PANTHER" id="PTHR15052">
    <property type="entry name" value="RNA POLYMERASE III TRANSCRIPTION INITIATION FACTOR COMPLEX SUBUNIT"/>
    <property type="match status" value="1"/>
</dbReference>
<feature type="compositionally biased region" description="Gly residues" evidence="13">
    <location>
        <begin position="43"/>
        <end position="52"/>
    </location>
</feature>
<keyword evidence="2" id="KW-0597">Phosphoprotein</keyword>
<feature type="repeat" description="WD" evidence="12">
    <location>
        <begin position="612"/>
        <end position="647"/>
    </location>
</feature>
<dbReference type="STRING" id="1676925.ENSPKIP00000037847"/>
<evidence type="ECO:0000313" key="14">
    <source>
        <dbReference type="Ensembl" id="ENSPKIP00000037847.1"/>
    </source>
</evidence>
<reference evidence="14" key="1">
    <citation type="submission" date="2025-08" db="UniProtKB">
        <authorList>
            <consortium name="Ensembl"/>
        </authorList>
    </citation>
    <scope>IDENTIFICATION</scope>
</reference>
<proteinExistence type="predicted"/>
<evidence type="ECO:0000256" key="8">
    <source>
        <dbReference type="ARBA" id="ARBA00063334"/>
    </source>
</evidence>
<dbReference type="InterPro" id="IPR036322">
    <property type="entry name" value="WD40_repeat_dom_sf"/>
</dbReference>
<dbReference type="SMART" id="SM00320">
    <property type="entry name" value="WD40"/>
    <property type="match status" value="3"/>
</dbReference>
<keyword evidence="5" id="KW-0804">Transcription</keyword>
<dbReference type="InterPro" id="IPR019775">
    <property type="entry name" value="WD40_repeat_CS"/>
</dbReference>
<evidence type="ECO:0000313" key="15">
    <source>
        <dbReference type="Proteomes" id="UP000261540"/>
    </source>
</evidence>
<dbReference type="FunFam" id="2.130.10.10:FF:000311">
    <property type="entry name" value="general transcription factor 3C polypeptide 2"/>
    <property type="match status" value="1"/>
</dbReference>
<accession>A0A3B3T3Z9</accession>
<keyword evidence="6" id="KW-0539">Nucleus</keyword>
<evidence type="ECO:0000256" key="1">
    <source>
        <dbReference type="ARBA" id="ARBA00004123"/>
    </source>
</evidence>
<feature type="compositionally biased region" description="Basic residues" evidence="13">
    <location>
        <begin position="89"/>
        <end position="99"/>
    </location>
</feature>
<dbReference type="InterPro" id="IPR015943">
    <property type="entry name" value="WD40/YVTN_repeat-like_dom_sf"/>
</dbReference>
<evidence type="ECO:0000256" key="4">
    <source>
        <dbReference type="ARBA" id="ARBA00022737"/>
    </source>
</evidence>
<feature type="region of interest" description="Disordered" evidence="13">
    <location>
        <begin position="1"/>
        <end position="183"/>
    </location>
</feature>
<feature type="region of interest" description="Disordered" evidence="13">
    <location>
        <begin position="766"/>
        <end position="789"/>
    </location>
</feature>
<reference evidence="14" key="2">
    <citation type="submission" date="2025-09" db="UniProtKB">
        <authorList>
            <consortium name="Ensembl"/>
        </authorList>
    </citation>
    <scope>IDENTIFICATION</scope>
</reference>
<dbReference type="Ensembl" id="ENSPKIT00000018828.1">
    <property type="protein sequence ID" value="ENSPKIP00000037847.1"/>
    <property type="gene ID" value="ENSPKIG00000015869.1"/>
</dbReference>
<name>A0A3B3T3Z9_9TELE</name>
<evidence type="ECO:0000256" key="7">
    <source>
        <dbReference type="ARBA" id="ARBA00053668"/>
    </source>
</evidence>
<evidence type="ECO:0000256" key="9">
    <source>
        <dbReference type="ARBA" id="ARBA00069550"/>
    </source>
</evidence>
<keyword evidence="4" id="KW-0677">Repeat</keyword>
<evidence type="ECO:0000256" key="5">
    <source>
        <dbReference type="ARBA" id="ARBA00023163"/>
    </source>
</evidence>
<comment type="subcellular location">
    <subcellularLocation>
        <location evidence="1">Nucleus</location>
    </subcellularLocation>
</comment>
<dbReference type="Gene3D" id="2.130.10.10">
    <property type="entry name" value="YVTN repeat-like/Quinoprotein amine dehydrogenase"/>
    <property type="match status" value="1"/>
</dbReference>
<dbReference type="GO" id="GO:0005634">
    <property type="term" value="C:nucleus"/>
    <property type="evidence" value="ECO:0007669"/>
    <property type="project" value="UniProtKB-SubCell"/>
</dbReference>
<feature type="region of interest" description="Disordered" evidence="13">
    <location>
        <begin position="195"/>
        <end position="286"/>
    </location>
</feature>
<dbReference type="CTD" id="2976"/>
<feature type="compositionally biased region" description="Acidic residues" evidence="13">
    <location>
        <begin position="254"/>
        <end position="272"/>
    </location>
</feature>
<evidence type="ECO:0000256" key="12">
    <source>
        <dbReference type="PROSITE-ProRule" id="PRU00221"/>
    </source>
</evidence>
<protein>
    <recommendedName>
        <fullName evidence="9">General transcription factor 3C polypeptide 2</fullName>
    </recommendedName>
    <alternativeName>
        <fullName evidence="10">TF3C-beta</fullName>
    </alternativeName>
    <alternativeName>
        <fullName evidence="11">Transcription factor IIIC subunit beta</fullName>
    </alternativeName>
</protein>
<dbReference type="OrthoDB" id="4703at2759"/>
<evidence type="ECO:0000256" key="3">
    <source>
        <dbReference type="ARBA" id="ARBA00022574"/>
    </source>
</evidence>
<dbReference type="Pfam" id="PF00400">
    <property type="entry name" value="WD40"/>
    <property type="match status" value="1"/>
</dbReference>
<evidence type="ECO:0000256" key="2">
    <source>
        <dbReference type="ARBA" id="ARBA00022553"/>
    </source>
</evidence>
<feature type="compositionally biased region" description="Polar residues" evidence="13">
    <location>
        <begin position="63"/>
        <end position="85"/>
    </location>
</feature>
<dbReference type="PROSITE" id="PS50294">
    <property type="entry name" value="WD_REPEATS_REGION"/>
    <property type="match status" value="1"/>
</dbReference>
<dbReference type="AlphaFoldDB" id="A0A3B3T3Z9"/>
<dbReference type="SUPFAM" id="SSF50978">
    <property type="entry name" value="WD40 repeat-like"/>
    <property type="match status" value="1"/>
</dbReference>
<comment type="function">
    <text evidence="7">Required for RNA polymerase III-mediated transcription. Component of TFIIIC that initiates transcription complex assembly on tRNA and is required for transcription of 5S rRNA and other stable nuclear and cytoplasmic RNAs. May play a direct role in stabilizing interactions of TFIIIC2 with TFIIIC1.</text>
</comment>
<feature type="compositionally biased region" description="Polar residues" evidence="13">
    <location>
        <begin position="19"/>
        <end position="32"/>
    </location>
</feature>
<evidence type="ECO:0000256" key="6">
    <source>
        <dbReference type="ARBA" id="ARBA00023242"/>
    </source>
</evidence>
<evidence type="ECO:0000256" key="13">
    <source>
        <dbReference type="SAM" id="MobiDB-lite"/>
    </source>
</evidence>
<dbReference type="PROSITE" id="PS00678">
    <property type="entry name" value="WD_REPEATS_1"/>
    <property type="match status" value="1"/>
</dbReference>
<organism evidence="14 15">
    <name type="scientific">Paramormyrops kingsleyae</name>
    <dbReference type="NCBI Taxonomy" id="1676925"/>
    <lineage>
        <taxon>Eukaryota</taxon>
        <taxon>Metazoa</taxon>
        <taxon>Chordata</taxon>
        <taxon>Craniata</taxon>
        <taxon>Vertebrata</taxon>
        <taxon>Euteleostomi</taxon>
        <taxon>Actinopterygii</taxon>
        <taxon>Neopterygii</taxon>
        <taxon>Teleostei</taxon>
        <taxon>Osteoglossocephala</taxon>
        <taxon>Osteoglossomorpha</taxon>
        <taxon>Osteoglossiformes</taxon>
        <taxon>Mormyridae</taxon>
        <taxon>Paramormyrops</taxon>
    </lineage>
</organism>
<dbReference type="GO" id="GO:0006383">
    <property type="term" value="P:transcription by RNA polymerase III"/>
    <property type="evidence" value="ECO:0007669"/>
    <property type="project" value="TreeGrafter"/>
</dbReference>
<dbReference type="InterPro" id="IPR052416">
    <property type="entry name" value="GTF3C_component"/>
</dbReference>
<sequence length="921" mass="102293">MASAVQEEGRQGEEVQGVCQDQTGCQEGSQSHVHNDTELLGDSGSGDPGGVNNGEDARDTGQDEQSSCQTLDSTQSLSESSNSHTPNNRVRRRVGRPRKHPEPGRPPASSVPSMPPPSTSSEKNEELTPKTQKKRGRKSKVELLAMALEKERERQEAGVPIENTPAEDLEVTSGGRPKRRAATVARKYLQALVEELSSHHGKSAQTESQPDKKVTARPTQKPGKVRKRKRRGSDQDSDDATADADFIPEIREEAESEGEPSEDDSLSLDDEDRDPRPRAPYQSVKGKYPGWAANGLPNSIMGPIWSCTAATKDFREERYSSWVFPEWIPTAKDWNFLSGREAEKYLPQEETSPAFKISREGLKEVPDLHRIPRFGCLPAHPERWDTVFFVGGPVWSMEWCPCPDGAMAANQYAAVYCNRGMDDRHKIMGTYSEPALLQIWDLSALSYDTCPAAPARLAYALALEDGCIRDMKWCPSGAWELPSTSRKSPLMPRLGLLAAAFSSAKIAIYSLPHPDALLAYRKTQNKGAVDTEQHIYQVHSVAVLKLGSIQADHDGRSGQCLCLDWLPVDPHNVLAAGFYDGTVALWNLNTKSVLQRVRSPNGRVVTYPYHCFLAHDSIVRVLCWCRASGDLLVTAGEDRKLKLWDLRKTYEPANTFRRYLSTEVCWPLHYSGVWVAEESCYATYGQHGIHYIDSGYLGFKPFFVAPRKGTVWSMSYSDWLNTCVLSDSTGEMIVVLLPDTSLNPANLKRTSDRRFPVHRAELVPFGSEKEDAEAREEGNGDASNGPIREPQTYGELVKKYCLHFHDMDLRTFKNAQQRPSVKRMLATETKGPMSLDKMPLESLHKVRLNPNLSAQSWVLSAGHAGLVRAHCLRAMHSPIVHKMAQESQAQFAAMFVSQGAAADESVATAVRHSTETVVELL</sequence>